<name>A0A1T5A521_9SPHI</name>
<dbReference type="InterPro" id="IPR034904">
    <property type="entry name" value="FSCA_dom_sf"/>
</dbReference>
<dbReference type="STRING" id="623280.SAMN05660226_00595"/>
<evidence type="ECO:0000259" key="1">
    <source>
        <dbReference type="Pfam" id="PF01883"/>
    </source>
</evidence>
<dbReference type="Pfam" id="PF01883">
    <property type="entry name" value="FeS_assembly_P"/>
    <property type="match status" value="1"/>
</dbReference>
<keyword evidence="3" id="KW-1185">Reference proteome</keyword>
<dbReference type="PANTHER" id="PTHR42831:SF1">
    <property type="entry name" value="FE-S PROTEIN MATURATION AUXILIARY FACTOR YITW"/>
    <property type="match status" value="1"/>
</dbReference>
<feature type="domain" description="MIP18 family-like" evidence="1">
    <location>
        <begin position="41"/>
        <end position="110"/>
    </location>
</feature>
<organism evidence="2 3">
    <name type="scientific">Parapedobacter luteus</name>
    <dbReference type="NCBI Taxonomy" id="623280"/>
    <lineage>
        <taxon>Bacteria</taxon>
        <taxon>Pseudomonadati</taxon>
        <taxon>Bacteroidota</taxon>
        <taxon>Sphingobacteriia</taxon>
        <taxon>Sphingobacteriales</taxon>
        <taxon>Sphingobacteriaceae</taxon>
        <taxon>Parapedobacter</taxon>
    </lineage>
</organism>
<evidence type="ECO:0000313" key="2">
    <source>
        <dbReference type="EMBL" id="SKB30005.1"/>
    </source>
</evidence>
<dbReference type="InterPro" id="IPR052339">
    <property type="entry name" value="Fe-S_Maturation_MIP18"/>
</dbReference>
<dbReference type="InterPro" id="IPR002744">
    <property type="entry name" value="MIP18-like"/>
</dbReference>
<dbReference type="Gene3D" id="3.30.300.130">
    <property type="entry name" value="Fe-S cluster assembly (FSCA)"/>
    <property type="match status" value="1"/>
</dbReference>
<accession>A0A1T5A521</accession>
<dbReference type="AlphaFoldDB" id="A0A1T5A521"/>
<evidence type="ECO:0000313" key="3">
    <source>
        <dbReference type="Proteomes" id="UP000190541"/>
    </source>
</evidence>
<proteinExistence type="predicted"/>
<sequence>MNAMSRCRINWSWCQKNTLPLYGTREVKTMIINDPLNLAPAITAELETVFDPEIPVNIVELGLVYEIITKEDGSAKVIMTLTAPGCPVAGNIIDEVQRKVEGVEGVSRALVELTFDPPWDKSMMSEVARLELGFM</sequence>
<dbReference type="SUPFAM" id="SSF117916">
    <property type="entry name" value="Fe-S cluster assembly (FSCA) domain-like"/>
    <property type="match status" value="1"/>
</dbReference>
<protein>
    <submittedName>
        <fullName evidence="2">FeS assembly SUF system protein</fullName>
    </submittedName>
</protein>
<dbReference type="EMBL" id="FUYS01000001">
    <property type="protein sequence ID" value="SKB30005.1"/>
    <property type="molecule type" value="Genomic_DNA"/>
</dbReference>
<dbReference type="PANTHER" id="PTHR42831">
    <property type="entry name" value="FE-S PROTEIN MATURATION AUXILIARY FACTOR YITW"/>
    <property type="match status" value="1"/>
</dbReference>
<reference evidence="2 3" key="1">
    <citation type="submission" date="2017-02" db="EMBL/GenBank/DDBJ databases">
        <authorList>
            <person name="Peterson S.W."/>
        </authorList>
    </citation>
    <scope>NUCLEOTIDE SEQUENCE [LARGE SCALE GENOMIC DNA]</scope>
    <source>
        <strain evidence="2 3">DSM 22899</strain>
    </source>
</reference>
<gene>
    <name evidence="2" type="ORF">SAMN05660226_00595</name>
</gene>
<dbReference type="Proteomes" id="UP000190541">
    <property type="component" value="Unassembled WGS sequence"/>
</dbReference>